<dbReference type="AlphaFoldDB" id="A0A1E3HPS8"/>
<evidence type="ECO:0000256" key="1">
    <source>
        <dbReference type="SAM" id="MobiDB-lite"/>
    </source>
</evidence>
<comment type="caution">
    <text evidence="2">The sequence shown here is derived from an EMBL/GenBank/DDBJ whole genome shotgun (WGS) entry which is preliminary data.</text>
</comment>
<feature type="compositionally biased region" description="Acidic residues" evidence="1">
    <location>
        <begin position="20"/>
        <end position="30"/>
    </location>
</feature>
<feature type="region of interest" description="Disordered" evidence="1">
    <location>
        <begin position="1"/>
        <end position="36"/>
    </location>
</feature>
<dbReference type="GeneID" id="30155284"/>
<organism evidence="2 3">
    <name type="scientific">Cryptococcus amylolentus CBS 6039</name>
    <dbReference type="NCBI Taxonomy" id="1295533"/>
    <lineage>
        <taxon>Eukaryota</taxon>
        <taxon>Fungi</taxon>
        <taxon>Dikarya</taxon>
        <taxon>Basidiomycota</taxon>
        <taxon>Agaricomycotina</taxon>
        <taxon>Tremellomycetes</taxon>
        <taxon>Tremellales</taxon>
        <taxon>Cryptococcaceae</taxon>
        <taxon>Cryptococcus</taxon>
    </lineage>
</organism>
<name>A0A1E3HPS8_9TREE</name>
<protein>
    <submittedName>
        <fullName evidence="2">Uncharacterized protein</fullName>
    </submittedName>
</protein>
<dbReference type="Proteomes" id="UP000094065">
    <property type="component" value="Unassembled WGS sequence"/>
</dbReference>
<reference evidence="2 3" key="1">
    <citation type="submission" date="2016-06" db="EMBL/GenBank/DDBJ databases">
        <title>Evolution of pathogenesis and genome organization in the Tremellales.</title>
        <authorList>
            <person name="Cuomo C."/>
            <person name="Litvintseva A."/>
            <person name="Heitman J."/>
            <person name="Chen Y."/>
            <person name="Sun S."/>
            <person name="Springer D."/>
            <person name="Dromer F."/>
            <person name="Young S."/>
            <person name="Zeng Q."/>
            <person name="Chapman S."/>
            <person name="Gujja S."/>
            <person name="Saif S."/>
            <person name="Birren B."/>
        </authorList>
    </citation>
    <scope>NUCLEOTIDE SEQUENCE [LARGE SCALE GENOMIC DNA]</scope>
    <source>
        <strain evidence="2 3">CBS 6039</strain>
    </source>
</reference>
<dbReference type="RefSeq" id="XP_018993378.1">
    <property type="nucleotide sequence ID" value="XM_019137942.1"/>
</dbReference>
<feature type="compositionally biased region" description="Polar residues" evidence="1">
    <location>
        <begin position="1"/>
        <end position="11"/>
    </location>
</feature>
<accession>A0A1E3HPS8</accession>
<keyword evidence="3" id="KW-1185">Reference proteome</keyword>
<gene>
    <name evidence="2" type="ORF">L202_03975</name>
</gene>
<dbReference type="EMBL" id="AWGJ01000006">
    <property type="protein sequence ID" value="ODN78332.1"/>
    <property type="molecule type" value="Genomic_DNA"/>
</dbReference>
<evidence type="ECO:0000313" key="2">
    <source>
        <dbReference type="EMBL" id="ODN78332.1"/>
    </source>
</evidence>
<sequence length="180" mass="20303">MVLVSSFYSKQHWTEKATSDDEPGEDDENQEVPIDASEYECKSLASVIVVVPEGDFIVFPETGHPGPETTADILTDLEYDPVTKAVSRKTLTAVRPVADYDDDESLYKALEDANDADQMIWEWLKAETHEWAGTCVEQKNTEALQLSQDELCTEAKERYPNVQLLNTPWERMADLVGDDQ</sequence>
<evidence type="ECO:0000313" key="3">
    <source>
        <dbReference type="Proteomes" id="UP000094065"/>
    </source>
</evidence>
<proteinExistence type="predicted"/>